<keyword evidence="8" id="KW-1185">Reference proteome</keyword>
<dbReference type="GO" id="GO:0051205">
    <property type="term" value="P:protein insertion into membrane"/>
    <property type="evidence" value="ECO:0007669"/>
    <property type="project" value="UniProtKB-UniRule"/>
</dbReference>
<feature type="domain" description="Outer membrane protein assembly factor BamE" evidence="6">
    <location>
        <begin position="51"/>
        <end position="120"/>
    </location>
</feature>
<dbReference type="eggNOG" id="COG2913">
    <property type="taxonomic scope" value="Bacteria"/>
</dbReference>
<evidence type="ECO:0000256" key="3">
    <source>
        <dbReference type="ARBA" id="ARBA00023237"/>
    </source>
</evidence>
<reference evidence="7 8" key="1">
    <citation type="journal article" date="2011" name="J. Bacteriol.">
        <title>Genome sequence of Methyloversatilis universalis FAM5T, a methylotrophic representative of the order Rhodocyclales.</title>
        <authorList>
            <person name="Kittichotirat W."/>
            <person name="Good N.M."/>
            <person name="Hall R."/>
            <person name="Bringel F."/>
            <person name="Lajus A."/>
            <person name="Medigue C."/>
            <person name="Smalley N.E."/>
            <person name="Beck D."/>
            <person name="Bumgarner R."/>
            <person name="Vuilleumier S."/>
            <person name="Kalyuzhnaya M.G."/>
        </authorList>
    </citation>
    <scope>NUCLEOTIDE SEQUENCE [LARGE SCALE GENOMIC DNA]</scope>
    <source>
        <strain evidence="8">ATCC BAA-1314 / JCM 13912 / FAM5</strain>
    </source>
</reference>
<evidence type="ECO:0000256" key="5">
    <source>
        <dbReference type="SAM" id="MobiDB-lite"/>
    </source>
</evidence>
<dbReference type="InterPro" id="IPR026592">
    <property type="entry name" value="BamE"/>
</dbReference>
<dbReference type="GO" id="GO:0030674">
    <property type="term" value="F:protein-macromolecule adaptor activity"/>
    <property type="evidence" value="ECO:0007669"/>
    <property type="project" value="TreeGrafter"/>
</dbReference>
<dbReference type="InterPro" id="IPR037873">
    <property type="entry name" value="BamE-like"/>
</dbReference>
<keyword evidence="3 4" id="KW-0998">Cell outer membrane</keyword>
<dbReference type="Proteomes" id="UP000005019">
    <property type="component" value="Unassembled WGS sequence"/>
</dbReference>
<evidence type="ECO:0000313" key="7">
    <source>
        <dbReference type="EMBL" id="EGK73199.1"/>
    </source>
</evidence>
<comment type="caution">
    <text evidence="7">The sequence shown here is derived from an EMBL/GenBank/DDBJ whole genome shotgun (WGS) entry which is preliminary data.</text>
</comment>
<accession>F5R821</accession>
<dbReference type="EMBL" id="AFHG01000029">
    <property type="protein sequence ID" value="EGK73199.1"/>
    <property type="molecule type" value="Genomic_DNA"/>
</dbReference>
<comment type="subunit">
    <text evidence="4">Part of the Bam complex.</text>
</comment>
<dbReference type="AlphaFoldDB" id="F5R821"/>
<comment type="subcellular location">
    <subcellularLocation>
        <location evidence="4">Cell outer membrane</location>
    </subcellularLocation>
</comment>
<keyword evidence="1 4" id="KW-0732">Signal</keyword>
<dbReference type="Pfam" id="PF04355">
    <property type="entry name" value="BamE"/>
    <property type="match status" value="1"/>
</dbReference>
<dbReference type="Gene3D" id="3.30.1450.10">
    <property type="match status" value="1"/>
</dbReference>
<evidence type="ECO:0000313" key="8">
    <source>
        <dbReference type="Proteomes" id="UP000005019"/>
    </source>
</evidence>
<dbReference type="GO" id="GO:1990063">
    <property type="term" value="C:Bam protein complex"/>
    <property type="evidence" value="ECO:0007669"/>
    <property type="project" value="TreeGrafter"/>
</dbReference>
<dbReference type="GO" id="GO:0043165">
    <property type="term" value="P:Gram-negative-bacterium-type cell outer membrane assembly"/>
    <property type="evidence" value="ECO:0007669"/>
    <property type="project" value="UniProtKB-UniRule"/>
</dbReference>
<evidence type="ECO:0000259" key="6">
    <source>
        <dbReference type="Pfam" id="PF04355"/>
    </source>
</evidence>
<comment type="similarity">
    <text evidence="4">Belongs to the BamE family.</text>
</comment>
<dbReference type="InterPro" id="IPR007450">
    <property type="entry name" value="BamE_dom"/>
</dbReference>
<dbReference type="RefSeq" id="WP_008058262.1">
    <property type="nucleotide sequence ID" value="NZ_AFHG01000029.1"/>
</dbReference>
<dbReference type="PANTHER" id="PTHR37482:SF1">
    <property type="entry name" value="OUTER MEMBRANE PROTEIN ASSEMBLY FACTOR BAME"/>
    <property type="match status" value="1"/>
</dbReference>
<organism evidence="7 8">
    <name type="scientific">Methyloversatilis universalis (strain ATCC BAA-1314 / DSM 25237 / JCM 13912 / CCUG 52030 / FAM5)</name>
    <dbReference type="NCBI Taxonomy" id="1000565"/>
    <lineage>
        <taxon>Bacteria</taxon>
        <taxon>Pseudomonadati</taxon>
        <taxon>Pseudomonadota</taxon>
        <taxon>Betaproteobacteria</taxon>
        <taxon>Nitrosomonadales</taxon>
        <taxon>Sterolibacteriaceae</taxon>
        <taxon>Methyloversatilis</taxon>
    </lineage>
</organism>
<comment type="function">
    <text evidence="4">Part of the outer membrane protein assembly complex, which is involved in assembly and insertion of beta-barrel proteins into the outer membrane.</text>
</comment>
<dbReference type="STRING" id="1000565.METUNv1_00372"/>
<protein>
    <recommendedName>
        <fullName evidence="4">Outer membrane protein assembly factor BamE</fullName>
    </recommendedName>
</protein>
<evidence type="ECO:0000256" key="4">
    <source>
        <dbReference type="HAMAP-Rule" id="MF_00925"/>
    </source>
</evidence>
<sequence>MSFAPLVRLVTARRACVALVPLIAGCSSFQVPDSLDVVSKLNPYRIDIRQGNLVTQEMVGQLKAGMSREQVRFLLGTPMLADVFHPDRWDYVYFFKPGNKPEDTQQRRLIVYFEDDRLVSVGGDVVAAEEGEIQPPEQRTRTLDLSEVAAPDKKK</sequence>
<proteinExistence type="inferred from homology"/>
<dbReference type="PANTHER" id="PTHR37482">
    <property type="entry name" value="OUTER MEMBRANE PROTEIN ASSEMBLY FACTOR BAME"/>
    <property type="match status" value="1"/>
</dbReference>
<gene>
    <name evidence="4" type="primary">bamE</name>
    <name evidence="7" type="ORF">METUNv1_00372</name>
</gene>
<feature type="compositionally biased region" description="Basic and acidic residues" evidence="5">
    <location>
        <begin position="138"/>
        <end position="155"/>
    </location>
</feature>
<keyword evidence="7" id="KW-0449">Lipoprotein</keyword>
<keyword evidence="2 4" id="KW-0472">Membrane</keyword>
<evidence type="ECO:0000256" key="1">
    <source>
        <dbReference type="ARBA" id="ARBA00022729"/>
    </source>
</evidence>
<dbReference type="HAMAP" id="MF_00925">
    <property type="entry name" value="OM_assembly_BamE"/>
    <property type="match status" value="1"/>
</dbReference>
<feature type="region of interest" description="Disordered" evidence="5">
    <location>
        <begin position="129"/>
        <end position="155"/>
    </location>
</feature>
<evidence type="ECO:0000256" key="2">
    <source>
        <dbReference type="ARBA" id="ARBA00023136"/>
    </source>
</evidence>
<name>F5R821_METUF</name>